<protein>
    <submittedName>
        <fullName evidence="1">Beta-galactosidase 6</fullName>
    </submittedName>
</protein>
<dbReference type="Proteomes" id="UP000237347">
    <property type="component" value="Unassembled WGS sequence"/>
</dbReference>
<organism evidence="1 2">
    <name type="scientific">Quercus suber</name>
    <name type="common">Cork oak</name>
    <dbReference type="NCBI Taxonomy" id="58331"/>
    <lineage>
        <taxon>Eukaryota</taxon>
        <taxon>Viridiplantae</taxon>
        <taxon>Streptophyta</taxon>
        <taxon>Embryophyta</taxon>
        <taxon>Tracheophyta</taxon>
        <taxon>Spermatophyta</taxon>
        <taxon>Magnoliopsida</taxon>
        <taxon>eudicotyledons</taxon>
        <taxon>Gunneridae</taxon>
        <taxon>Pentapetalae</taxon>
        <taxon>rosids</taxon>
        <taxon>fabids</taxon>
        <taxon>Fagales</taxon>
        <taxon>Fagaceae</taxon>
        <taxon>Quercus</taxon>
    </lineage>
</organism>
<proteinExistence type="predicted"/>
<dbReference type="AlphaFoldDB" id="A0AAW0KQM4"/>
<accession>A0AAW0KQM4</accession>
<reference evidence="1 2" key="1">
    <citation type="journal article" date="2018" name="Sci. Data">
        <title>The draft genome sequence of cork oak.</title>
        <authorList>
            <person name="Ramos A.M."/>
            <person name="Usie A."/>
            <person name="Barbosa P."/>
            <person name="Barros P.M."/>
            <person name="Capote T."/>
            <person name="Chaves I."/>
            <person name="Simoes F."/>
            <person name="Abreu I."/>
            <person name="Carrasquinho I."/>
            <person name="Faro C."/>
            <person name="Guimaraes J.B."/>
            <person name="Mendonca D."/>
            <person name="Nobrega F."/>
            <person name="Rodrigues L."/>
            <person name="Saibo N.J.M."/>
            <person name="Varela M.C."/>
            <person name="Egas C."/>
            <person name="Matos J."/>
            <person name="Miguel C.M."/>
            <person name="Oliveira M.M."/>
            <person name="Ricardo C.P."/>
            <person name="Goncalves S."/>
        </authorList>
    </citation>
    <scope>NUCLEOTIDE SEQUENCE [LARGE SCALE GENOMIC DNA]</scope>
    <source>
        <strain evidence="2">cv. HL8</strain>
    </source>
</reference>
<name>A0AAW0KQM4_QUESU</name>
<dbReference type="EMBL" id="PKMF04000237">
    <property type="protein sequence ID" value="KAK7841637.1"/>
    <property type="molecule type" value="Genomic_DNA"/>
</dbReference>
<evidence type="ECO:0000313" key="1">
    <source>
        <dbReference type="EMBL" id="KAK7841637.1"/>
    </source>
</evidence>
<gene>
    <name evidence="1" type="primary">BGAL6_6</name>
    <name evidence="1" type="ORF">CFP56_015120</name>
</gene>
<evidence type="ECO:0000313" key="2">
    <source>
        <dbReference type="Proteomes" id="UP000237347"/>
    </source>
</evidence>
<comment type="caution">
    <text evidence="1">The sequence shown here is derived from an EMBL/GenBank/DDBJ whole genome shotgun (WGS) entry which is preliminary data.</text>
</comment>
<keyword evidence="2" id="KW-1185">Reference proteome</keyword>
<sequence>MKSTSSSSGDNLRSCMLQLNYALQVWCKEHEPTFQLGQQQEVKTVYNASISKSTQSFVSVSSWEEWKDVIVNFEDASLKSNELLEHTNTIKDKSDYLWYTLRIFEFMLGCIHASAANGSSNVMYFTMDIPIELNDGMKILVSNKMMGWNQYSEINSFLQQSKDSNKNKNKNLETYLRETKI</sequence>